<evidence type="ECO:0000256" key="4">
    <source>
        <dbReference type="ARBA" id="ARBA00022692"/>
    </source>
</evidence>
<keyword evidence="2 7" id="KW-0813">Transport</keyword>
<feature type="transmembrane region" description="Helical" evidence="7">
    <location>
        <begin position="100"/>
        <end position="118"/>
    </location>
</feature>
<dbReference type="GO" id="GO:0005886">
    <property type="term" value="C:plasma membrane"/>
    <property type="evidence" value="ECO:0007669"/>
    <property type="project" value="UniProtKB-SubCell"/>
</dbReference>
<dbReference type="RefSeq" id="WP_092497702.1">
    <property type="nucleotide sequence ID" value="NZ_FOFG01000011.1"/>
</dbReference>
<dbReference type="InterPro" id="IPR045621">
    <property type="entry name" value="BPD_transp_1_N"/>
</dbReference>
<evidence type="ECO:0000256" key="7">
    <source>
        <dbReference type="RuleBase" id="RU363032"/>
    </source>
</evidence>
<dbReference type="EMBL" id="FOFG01000011">
    <property type="protein sequence ID" value="SER08716.1"/>
    <property type="molecule type" value="Genomic_DNA"/>
</dbReference>
<proteinExistence type="inferred from homology"/>
<dbReference type="STRING" id="1855383.SAMN05216548_11137"/>
<keyword evidence="10" id="KW-1185">Reference proteome</keyword>
<feature type="transmembrane region" description="Helical" evidence="7">
    <location>
        <begin position="12"/>
        <end position="31"/>
    </location>
</feature>
<evidence type="ECO:0000256" key="6">
    <source>
        <dbReference type="ARBA" id="ARBA00023136"/>
    </source>
</evidence>
<feature type="transmembrane region" description="Helical" evidence="7">
    <location>
        <begin position="188"/>
        <end position="207"/>
    </location>
</feature>
<dbReference type="SUPFAM" id="SSF161098">
    <property type="entry name" value="MetI-like"/>
    <property type="match status" value="1"/>
</dbReference>
<feature type="transmembrane region" description="Helical" evidence="7">
    <location>
        <begin position="289"/>
        <end position="311"/>
    </location>
</feature>
<evidence type="ECO:0000256" key="2">
    <source>
        <dbReference type="ARBA" id="ARBA00022448"/>
    </source>
</evidence>
<evidence type="ECO:0000313" key="10">
    <source>
        <dbReference type="Proteomes" id="UP000199647"/>
    </source>
</evidence>
<keyword evidence="6 7" id="KW-0472">Membrane</keyword>
<name>A0A1H9LBC6_9HYPH</name>
<dbReference type="Gene3D" id="1.10.3720.10">
    <property type="entry name" value="MetI-like"/>
    <property type="match status" value="1"/>
</dbReference>
<dbReference type="PROSITE" id="PS50928">
    <property type="entry name" value="ABC_TM1"/>
    <property type="match status" value="1"/>
</dbReference>
<sequence>MTAYLLRRLGQTVVTLFVMSLLVFIGLYMIGNPVDVLISSSATPQERQAVIAAMGLDQPLWFQYWTFLSHALTGDLGKSFVYNQPALRLILSRMPATLELAFSALVLALVFGIPLGLLAGLKPKALVSRVIMVSSILGFSLPTFWIGLMMIMLFSVKLGWLPASGRGDTVNVLGVPISILTLDGLRHIALPALNLALFKISLVIRLTRAGVIECMQMEYVRFARAKGVSEARIVTVHVLKNTLIPLITVIGLEFGSVIAFAVVTETIFAWPGMGKLIIDAISVLDRPVILAYLLMTVVLFTLINLVVDIFYSVADPRVRLGEAAE</sequence>
<dbReference type="Proteomes" id="UP000199647">
    <property type="component" value="Unassembled WGS sequence"/>
</dbReference>
<accession>A0A1H9LBC6</accession>
<evidence type="ECO:0000259" key="8">
    <source>
        <dbReference type="PROSITE" id="PS50928"/>
    </source>
</evidence>
<organism evidence="9 10">
    <name type="scientific">Faunimonas pinastri</name>
    <dbReference type="NCBI Taxonomy" id="1855383"/>
    <lineage>
        <taxon>Bacteria</taxon>
        <taxon>Pseudomonadati</taxon>
        <taxon>Pseudomonadota</taxon>
        <taxon>Alphaproteobacteria</taxon>
        <taxon>Hyphomicrobiales</taxon>
        <taxon>Afifellaceae</taxon>
        <taxon>Faunimonas</taxon>
    </lineage>
</organism>
<feature type="transmembrane region" description="Helical" evidence="7">
    <location>
        <begin position="242"/>
        <end position="269"/>
    </location>
</feature>
<keyword evidence="5 7" id="KW-1133">Transmembrane helix</keyword>
<dbReference type="InterPro" id="IPR035906">
    <property type="entry name" value="MetI-like_sf"/>
</dbReference>
<keyword evidence="4 7" id="KW-0812">Transmembrane</keyword>
<evidence type="ECO:0000256" key="3">
    <source>
        <dbReference type="ARBA" id="ARBA00022475"/>
    </source>
</evidence>
<reference evidence="9 10" key="1">
    <citation type="submission" date="2016-10" db="EMBL/GenBank/DDBJ databases">
        <authorList>
            <person name="de Groot N.N."/>
        </authorList>
    </citation>
    <scope>NUCLEOTIDE SEQUENCE [LARGE SCALE GENOMIC DNA]</scope>
    <source>
        <strain evidence="9 10">A52C2</strain>
    </source>
</reference>
<comment type="subcellular location">
    <subcellularLocation>
        <location evidence="1 7">Cell membrane</location>
        <topology evidence="1 7">Multi-pass membrane protein</topology>
    </subcellularLocation>
</comment>
<dbReference type="Pfam" id="PF19300">
    <property type="entry name" value="BPD_transp_1_N"/>
    <property type="match status" value="1"/>
</dbReference>
<gene>
    <name evidence="9" type="ORF">SAMN05216548_11137</name>
</gene>
<dbReference type="PANTHER" id="PTHR43163">
    <property type="entry name" value="DIPEPTIDE TRANSPORT SYSTEM PERMEASE PROTEIN DPPB-RELATED"/>
    <property type="match status" value="1"/>
</dbReference>
<comment type="similarity">
    <text evidence="7">Belongs to the binding-protein-dependent transport system permease family.</text>
</comment>
<dbReference type="AlphaFoldDB" id="A0A1H9LBC6"/>
<evidence type="ECO:0000256" key="1">
    <source>
        <dbReference type="ARBA" id="ARBA00004651"/>
    </source>
</evidence>
<dbReference type="InterPro" id="IPR000515">
    <property type="entry name" value="MetI-like"/>
</dbReference>
<dbReference type="PANTHER" id="PTHR43163:SF2">
    <property type="entry name" value="ABC TRANSPORTER PERMEASE PROTEIN"/>
    <property type="match status" value="1"/>
</dbReference>
<feature type="transmembrane region" description="Helical" evidence="7">
    <location>
        <begin position="130"/>
        <end position="154"/>
    </location>
</feature>
<dbReference type="OrthoDB" id="9805855at2"/>
<protein>
    <submittedName>
        <fullName evidence="9">Peptide/nickel transport system permease protein</fullName>
    </submittedName>
</protein>
<evidence type="ECO:0000256" key="5">
    <source>
        <dbReference type="ARBA" id="ARBA00022989"/>
    </source>
</evidence>
<feature type="domain" description="ABC transmembrane type-1" evidence="8">
    <location>
        <begin position="94"/>
        <end position="311"/>
    </location>
</feature>
<evidence type="ECO:0000313" key="9">
    <source>
        <dbReference type="EMBL" id="SER08716.1"/>
    </source>
</evidence>
<keyword evidence="3" id="KW-1003">Cell membrane</keyword>
<dbReference type="Pfam" id="PF00528">
    <property type="entry name" value="BPD_transp_1"/>
    <property type="match status" value="1"/>
</dbReference>
<dbReference type="GO" id="GO:0055085">
    <property type="term" value="P:transmembrane transport"/>
    <property type="evidence" value="ECO:0007669"/>
    <property type="project" value="InterPro"/>
</dbReference>
<dbReference type="CDD" id="cd06261">
    <property type="entry name" value="TM_PBP2"/>
    <property type="match status" value="1"/>
</dbReference>